<feature type="domain" description="Mechanosensitive ion channel transmembrane helices 2/3" evidence="10">
    <location>
        <begin position="122"/>
        <end position="163"/>
    </location>
</feature>
<feature type="transmembrane region" description="Helical" evidence="7">
    <location>
        <begin position="123"/>
        <end position="142"/>
    </location>
</feature>
<dbReference type="Gene3D" id="2.30.30.60">
    <property type="match status" value="1"/>
</dbReference>
<feature type="transmembrane region" description="Helical" evidence="7">
    <location>
        <begin position="148"/>
        <end position="176"/>
    </location>
</feature>
<feature type="domain" description="Mechanosensitive ion channel MscS C-terminal" evidence="9">
    <location>
        <begin position="244"/>
        <end position="327"/>
    </location>
</feature>
<evidence type="ECO:0000259" key="8">
    <source>
        <dbReference type="Pfam" id="PF00924"/>
    </source>
</evidence>
<dbReference type="Pfam" id="PF21088">
    <property type="entry name" value="MS_channel_1st"/>
    <property type="match status" value="1"/>
</dbReference>
<dbReference type="InterPro" id="IPR010920">
    <property type="entry name" value="LSM_dom_sf"/>
</dbReference>
<gene>
    <name evidence="11" type="ORF">GRI62_02665</name>
</gene>
<dbReference type="GO" id="GO:0005886">
    <property type="term" value="C:plasma membrane"/>
    <property type="evidence" value="ECO:0007669"/>
    <property type="project" value="UniProtKB-SubCell"/>
</dbReference>
<dbReference type="PANTHER" id="PTHR30347:SF1">
    <property type="entry name" value="MECHANOSENSITIVE CHANNEL MSCK"/>
    <property type="match status" value="1"/>
</dbReference>
<dbReference type="Gene3D" id="3.30.70.100">
    <property type="match status" value="1"/>
</dbReference>
<dbReference type="InterPro" id="IPR052702">
    <property type="entry name" value="MscS-like_channel"/>
</dbReference>
<evidence type="ECO:0000259" key="10">
    <source>
        <dbReference type="Pfam" id="PF21088"/>
    </source>
</evidence>
<keyword evidence="6 7" id="KW-0472">Membrane</keyword>
<name>A0A844ZXQ1_9SPHN</name>
<evidence type="ECO:0000256" key="1">
    <source>
        <dbReference type="ARBA" id="ARBA00004651"/>
    </source>
</evidence>
<keyword evidence="3" id="KW-1003">Cell membrane</keyword>
<accession>A0A844ZXQ1</accession>
<dbReference type="PANTHER" id="PTHR30347">
    <property type="entry name" value="POTASSIUM CHANNEL RELATED"/>
    <property type="match status" value="1"/>
</dbReference>
<dbReference type="InterPro" id="IPR023408">
    <property type="entry name" value="MscS_beta-dom_sf"/>
</dbReference>
<dbReference type="Proteomes" id="UP000460626">
    <property type="component" value="Unassembled WGS sequence"/>
</dbReference>
<dbReference type="Pfam" id="PF00924">
    <property type="entry name" value="MS_channel_2nd"/>
    <property type="match status" value="1"/>
</dbReference>
<protein>
    <submittedName>
        <fullName evidence="11">Mechanosensitive ion channel</fullName>
    </submittedName>
</protein>
<evidence type="ECO:0000256" key="3">
    <source>
        <dbReference type="ARBA" id="ARBA00022475"/>
    </source>
</evidence>
<dbReference type="SUPFAM" id="SSF50182">
    <property type="entry name" value="Sm-like ribonucleoproteins"/>
    <property type="match status" value="1"/>
</dbReference>
<reference evidence="11 12" key="1">
    <citation type="submission" date="2019-12" db="EMBL/GenBank/DDBJ databases">
        <title>Genomic-based taxomic classification of the family Erythrobacteraceae.</title>
        <authorList>
            <person name="Xu L."/>
        </authorList>
    </citation>
    <scope>NUCLEOTIDE SEQUENCE [LARGE SCALE GENOMIC DNA]</scope>
    <source>
        <strain evidence="11 12">RC4-10-4</strain>
    </source>
</reference>
<dbReference type="SUPFAM" id="SSF82861">
    <property type="entry name" value="Mechanosensitive channel protein MscS (YggB), transmembrane region"/>
    <property type="match status" value="1"/>
</dbReference>
<dbReference type="EMBL" id="WTYH01000001">
    <property type="protein sequence ID" value="MXO92508.1"/>
    <property type="molecule type" value="Genomic_DNA"/>
</dbReference>
<feature type="domain" description="Mechanosensitive ion channel MscS" evidence="8">
    <location>
        <begin position="165"/>
        <end position="235"/>
    </location>
</feature>
<keyword evidence="5 7" id="KW-1133">Transmembrane helix</keyword>
<keyword evidence="12" id="KW-1185">Reference proteome</keyword>
<evidence type="ECO:0000256" key="2">
    <source>
        <dbReference type="ARBA" id="ARBA00008017"/>
    </source>
</evidence>
<dbReference type="AlphaFoldDB" id="A0A844ZXQ1"/>
<comment type="caution">
    <text evidence="11">The sequence shown here is derived from an EMBL/GenBank/DDBJ whole genome shotgun (WGS) entry which is preliminary data.</text>
</comment>
<proteinExistence type="inferred from homology"/>
<dbReference type="InterPro" id="IPR011066">
    <property type="entry name" value="MscS_channel_C_sf"/>
</dbReference>
<dbReference type="GO" id="GO:0008381">
    <property type="term" value="F:mechanosensitive monoatomic ion channel activity"/>
    <property type="evidence" value="ECO:0007669"/>
    <property type="project" value="UniProtKB-ARBA"/>
</dbReference>
<dbReference type="Pfam" id="PF21082">
    <property type="entry name" value="MS_channel_3rd"/>
    <property type="match status" value="1"/>
</dbReference>
<evidence type="ECO:0000256" key="5">
    <source>
        <dbReference type="ARBA" id="ARBA00022989"/>
    </source>
</evidence>
<comment type="subcellular location">
    <subcellularLocation>
        <location evidence="1">Cell membrane</location>
        <topology evidence="1">Multi-pass membrane protein</topology>
    </subcellularLocation>
</comment>
<keyword evidence="4 7" id="KW-0812">Transmembrane</keyword>
<comment type="similarity">
    <text evidence="2">Belongs to the MscS (TC 1.A.23) family.</text>
</comment>
<dbReference type="RefSeq" id="WP_131451881.1">
    <property type="nucleotide sequence ID" value="NZ_BMJK01000001.1"/>
</dbReference>
<dbReference type="InterPro" id="IPR049142">
    <property type="entry name" value="MS_channel_1st"/>
</dbReference>
<evidence type="ECO:0000256" key="6">
    <source>
        <dbReference type="ARBA" id="ARBA00023136"/>
    </source>
</evidence>
<dbReference type="InterPro" id="IPR011014">
    <property type="entry name" value="MscS_channel_TM-2"/>
</dbReference>
<organism evidence="11 12">
    <name type="scientific">Aurantiacibacter arachoides</name>
    <dbReference type="NCBI Taxonomy" id="1850444"/>
    <lineage>
        <taxon>Bacteria</taxon>
        <taxon>Pseudomonadati</taxon>
        <taxon>Pseudomonadota</taxon>
        <taxon>Alphaproteobacteria</taxon>
        <taxon>Sphingomonadales</taxon>
        <taxon>Erythrobacteraceae</taxon>
        <taxon>Aurantiacibacter</taxon>
    </lineage>
</organism>
<dbReference type="OrthoDB" id="9799209at2"/>
<sequence>MTATAETAPPVISATSEGIAPTPVVRGVGPGAEGRDTEAVAGADALREAVDNSSPGLAELTDWLDAIGFSIADHRFSLWTLLVLIMVIGGVYLFARLATGLAKMGVRRATRLDVSQRLLVEKLLTVGIWALALMIGVDLLGIDLTAFAVFSGAFGLAIGFGLQKTFGNLIAGIILLMDKSIKPGDVIAIADQAGNETFGQIRKIGIRAVSITTRDEREYLIPNENLMINQVENWSYSSRNVRIQVPVGIGYACDQKLALALMLEAAKSSRRVLEDPAPSVWLNEYGESSVNYTIHCWITDPEMGVGNVRSDVLMRLWDLLKDNGIEIPFPQRDINLRDNEQFQQLVAAIAQRVEGGREPPR</sequence>
<evidence type="ECO:0000313" key="11">
    <source>
        <dbReference type="EMBL" id="MXO92508.1"/>
    </source>
</evidence>
<dbReference type="SUPFAM" id="SSF82689">
    <property type="entry name" value="Mechanosensitive channel protein MscS (YggB), C-terminal domain"/>
    <property type="match status" value="1"/>
</dbReference>
<dbReference type="InterPro" id="IPR006685">
    <property type="entry name" value="MscS_channel_2nd"/>
</dbReference>
<evidence type="ECO:0000259" key="9">
    <source>
        <dbReference type="Pfam" id="PF21082"/>
    </source>
</evidence>
<evidence type="ECO:0000313" key="12">
    <source>
        <dbReference type="Proteomes" id="UP000460626"/>
    </source>
</evidence>
<evidence type="ECO:0000256" key="4">
    <source>
        <dbReference type="ARBA" id="ARBA00022692"/>
    </source>
</evidence>
<feature type="transmembrane region" description="Helical" evidence="7">
    <location>
        <begin position="78"/>
        <end position="102"/>
    </location>
</feature>
<dbReference type="Gene3D" id="1.10.287.1260">
    <property type="match status" value="1"/>
</dbReference>
<dbReference type="InterPro" id="IPR049278">
    <property type="entry name" value="MS_channel_C"/>
</dbReference>
<evidence type="ECO:0000256" key="7">
    <source>
        <dbReference type="SAM" id="Phobius"/>
    </source>
</evidence>